<feature type="compositionally biased region" description="Low complexity" evidence="1">
    <location>
        <begin position="104"/>
        <end position="113"/>
    </location>
</feature>
<feature type="domain" description="DUF8039" evidence="2">
    <location>
        <begin position="8"/>
        <end position="92"/>
    </location>
</feature>
<sequence length="344" mass="37699">MIDGGLGDPVDGIKEQTPCDLHEVFRNMSVKVAVGFVLPAFGPEGEPATWHGNEIPAGYARVGVDSVVPSWETLELQFPGGDGGVTLREAKKNKDDKAKKKDIASMSKSSARSAAEKKSSSTSAPLKAKQTTKGKKRKEVPLLGDQPKQSIPALKVFNVPKVYQEQGGFDMEEAAKLAAACDVTVEELLLAADAALPTADIAPKFVYGSNLVSTEQLHKLPTHMRNLHQWYLDACKQNIRRDDPGDVEGESTQEEGSEGDVVCSYNTTVETFVQNKEHAKLLRWHKEDRKKDVMLRHPADGSPWRKIDREFKSLSDDARNLRFGLSTDGFNPFGEQSSIIAPGQ</sequence>
<dbReference type="AlphaFoldDB" id="A0AAD8S5E5"/>
<protein>
    <recommendedName>
        <fullName evidence="2">DUF8039 domain-containing protein</fullName>
    </recommendedName>
</protein>
<evidence type="ECO:0000313" key="4">
    <source>
        <dbReference type="Proteomes" id="UP001231189"/>
    </source>
</evidence>
<dbReference type="Pfam" id="PF26133">
    <property type="entry name" value="DUF8039"/>
    <property type="match status" value="1"/>
</dbReference>
<feature type="compositionally biased region" description="Low complexity" evidence="1">
    <location>
        <begin position="120"/>
        <end position="129"/>
    </location>
</feature>
<evidence type="ECO:0000256" key="1">
    <source>
        <dbReference type="SAM" id="MobiDB-lite"/>
    </source>
</evidence>
<feature type="compositionally biased region" description="Basic and acidic residues" evidence="1">
    <location>
        <begin position="88"/>
        <end position="103"/>
    </location>
</feature>
<comment type="caution">
    <text evidence="3">The sequence shown here is derived from an EMBL/GenBank/DDBJ whole genome shotgun (WGS) entry which is preliminary data.</text>
</comment>
<dbReference type="PANTHER" id="PTHR33018:SF34">
    <property type="entry name" value="OS02G0472350 PROTEIN"/>
    <property type="match status" value="1"/>
</dbReference>
<proteinExistence type="predicted"/>
<dbReference type="EMBL" id="JAUUTY010000004">
    <property type="protein sequence ID" value="KAK1645884.1"/>
    <property type="molecule type" value="Genomic_DNA"/>
</dbReference>
<dbReference type="InterPro" id="IPR058352">
    <property type="entry name" value="DUF8039"/>
</dbReference>
<feature type="region of interest" description="Disordered" evidence="1">
    <location>
        <begin position="82"/>
        <end position="145"/>
    </location>
</feature>
<dbReference type="PANTHER" id="PTHR33018">
    <property type="entry name" value="OS10G0338966 PROTEIN-RELATED"/>
    <property type="match status" value="1"/>
</dbReference>
<accession>A0AAD8S5E5</accession>
<dbReference type="Proteomes" id="UP001231189">
    <property type="component" value="Unassembled WGS sequence"/>
</dbReference>
<reference evidence="3" key="1">
    <citation type="submission" date="2023-07" db="EMBL/GenBank/DDBJ databases">
        <title>A chromosome-level genome assembly of Lolium multiflorum.</title>
        <authorList>
            <person name="Chen Y."/>
            <person name="Copetti D."/>
            <person name="Kolliker R."/>
            <person name="Studer B."/>
        </authorList>
    </citation>
    <scope>NUCLEOTIDE SEQUENCE</scope>
    <source>
        <strain evidence="3">02402/16</strain>
        <tissue evidence="3">Leaf</tissue>
    </source>
</reference>
<evidence type="ECO:0000259" key="2">
    <source>
        <dbReference type="Pfam" id="PF26133"/>
    </source>
</evidence>
<dbReference type="InterPro" id="IPR004242">
    <property type="entry name" value="Transposase_21"/>
</dbReference>
<name>A0AAD8S5E5_LOLMU</name>
<dbReference type="Pfam" id="PF02992">
    <property type="entry name" value="Transposase_21"/>
    <property type="match status" value="1"/>
</dbReference>
<evidence type="ECO:0000313" key="3">
    <source>
        <dbReference type="EMBL" id="KAK1645884.1"/>
    </source>
</evidence>
<organism evidence="3 4">
    <name type="scientific">Lolium multiflorum</name>
    <name type="common">Italian ryegrass</name>
    <name type="synonym">Lolium perenne subsp. multiflorum</name>
    <dbReference type="NCBI Taxonomy" id="4521"/>
    <lineage>
        <taxon>Eukaryota</taxon>
        <taxon>Viridiplantae</taxon>
        <taxon>Streptophyta</taxon>
        <taxon>Embryophyta</taxon>
        <taxon>Tracheophyta</taxon>
        <taxon>Spermatophyta</taxon>
        <taxon>Magnoliopsida</taxon>
        <taxon>Liliopsida</taxon>
        <taxon>Poales</taxon>
        <taxon>Poaceae</taxon>
        <taxon>BOP clade</taxon>
        <taxon>Pooideae</taxon>
        <taxon>Poodae</taxon>
        <taxon>Poeae</taxon>
        <taxon>Poeae Chloroplast Group 2 (Poeae type)</taxon>
        <taxon>Loliodinae</taxon>
        <taxon>Loliinae</taxon>
        <taxon>Lolium</taxon>
    </lineage>
</organism>
<keyword evidence="4" id="KW-1185">Reference proteome</keyword>
<gene>
    <name evidence="3" type="ORF">QYE76_063689</name>
</gene>